<dbReference type="PROSITE" id="PS50293">
    <property type="entry name" value="TPR_REGION"/>
    <property type="match status" value="1"/>
</dbReference>
<organism evidence="7 8">
    <name type="scientific">Roseovarius azorensis</name>
    <dbReference type="NCBI Taxonomy" id="1287727"/>
    <lineage>
        <taxon>Bacteria</taxon>
        <taxon>Pseudomonadati</taxon>
        <taxon>Pseudomonadota</taxon>
        <taxon>Alphaproteobacteria</taxon>
        <taxon>Rhodobacterales</taxon>
        <taxon>Roseobacteraceae</taxon>
        <taxon>Roseovarius</taxon>
    </lineage>
</organism>
<dbReference type="OrthoDB" id="54411at2"/>
<dbReference type="InterPro" id="IPR019734">
    <property type="entry name" value="TPR_rpt"/>
</dbReference>
<accession>A0A1H7X3G8</accession>
<sequence>MNRSTVPPSPLDEADGLIRFGPFEIDSDRFELRQNGHPVPVEPRTFDLIRFLARNIGRTVTRDEIFDAVWQGRIVSDAALSSQIRAARRALGDDGDAQQVIATIHGRGFRLRRRVASAQESEARVSGSTASARTGLPTLVVLPCTSLDSDGRGTVLAQGMTEDMITALSKNRWLRVIPRSTAFALNRIAENPAAIACTAGADYMVAGSVRRSGNRVRVAVQTIDTRDMRCLWSECFDRDMTDIFELQDEIARLVSARVATELGITEQQRAARQPRKNLGAWELYQLGSIEFYRFTGESNRRCQRLLRQAIQEDADFGAPYARLAYAMILEMVYFDGERVRARMDEALNLALRGVDCDDQDANTHFALGRVRLARCEYESAIDALEEALQLNPCLALCHCGLGDSFAYEGRLEEAISRFQTAIDLSPHDPFRWAFMSYRSLAHLFGRKFDEAAHWARRATQVPNAHFWAHANLVSALGHLSDGRQLPGAVEDLKRARPDFSRSFARERLFYIKDPAQLDIFLEGLRLAGIQER</sequence>
<keyword evidence="3 5" id="KW-0238">DNA-binding</keyword>
<dbReference type="GO" id="GO:0003677">
    <property type="term" value="F:DNA binding"/>
    <property type="evidence" value="ECO:0007669"/>
    <property type="project" value="UniProtKB-UniRule"/>
</dbReference>
<dbReference type="PANTHER" id="PTHR12558">
    <property type="entry name" value="CELL DIVISION CYCLE 16,23,27"/>
    <property type="match status" value="1"/>
</dbReference>
<dbReference type="InterPro" id="IPR013105">
    <property type="entry name" value="TPR_2"/>
</dbReference>
<dbReference type="GO" id="GO:0000160">
    <property type="term" value="P:phosphorelay signal transduction system"/>
    <property type="evidence" value="ECO:0007669"/>
    <property type="project" value="InterPro"/>
</dbReference>
<dbReference type="AlphaFoldDB" id="A0A1H7X3G8"/>
<proteinExistence type="predicted"/>
<dbReference type="InterPro" id="IPR011990">
    <property type="entry name" value="TPR-like_helical_dom_sf"/>
</dbReference>
<feature type="domain" description="OmpR/PhoB-type" evidence="6">
    <location>
        <begin position="15"/>
        <end position="113"/>
    </location>
</feature>
<dbReference type="Gene3D" id="1.10.10.10">
    <property type="entry name" value="Winged helix-like DNA-binding domain superfamily/Winged helix DNA-binding domain"/>
    <property type="match status" value="1"/>
</dbReference>
<dbReference type="Pfam" id="PF07719">
    <property type="entry name" value="TPR_2"/>
    <property type="match status" value="1"/>
</dbReference>
<dbReference type="Pfam" id="PF00486">
    <property type="entry name" value="Trans_reg_C"/>
    <property type="match status" value="1"/>
</dbReference>
<evidence type="ECO:0000256" key="4">
    <source>
        <dbReference type="PROSITE-ProRule" id="PRU00339"/>
    </source>
</evidence>
<reference evidence="7 8" key="1">
    <citation type="submission" date="2016-10" db="EMBL/GenBank/DDBJ databases">
        <authorList>
            <person name="de Groot N.N."/>
        </authorList>
    </citation>
    <scope>NUCLEOTIDE SEQUENCE [LARGE SCALE GENOMIC DNA]</scope>
    <source>
        <strain evidence="7 8">DSM 100674</strain>
    </source>
</reference>
<keyword evidence="8" id="KW-1185">Reference proteome</keyword>
<feature type="repeat" description="TPR" evidence="4">
    <location>
        <begin position="361"/>
        <end position="394"/>
    </location>
</feature>
<evidence type="ECO:0000256" key="1">
    <source>
        <dbReference type="ARBA" id="ARBA00022737"/>
    </source>
</evidence>
<dbReference type="SMART" id="SM00028">
    <property type="entry name" value="TPR"/>
    <property type="match status" value="2"/>
</dbReference>
<dbReference type="PANTHER" id="PTHR12558:SF33">
    <property type="entry name" value="BLL7664 PROTEIN"/>
    <property type="match status" value="1"/>
</dbReference>
<evidence type="ECO:0000313" key="8">
    <source>
        <dbReference type="Proteomes" id="UP000199582"/>
    </source>
</evidence>
<evidence type="ECO:0000259" key="6">
    <source>
        <dbReference type="PROSITE" id="PS51755"/>
    </source>
</evidence>
<dbReference type="RefSeq" id="WP_093039198.1">
    <property type="nucleotide sequence ID" value="NZ_FOAG01000018.1"/>
</dbReference>
<evidence type="ECO:0000256" key="2">
    <source>
        <dbReference type="ARBA" id="ARBA00022803"/>
    </source>
</evidence>
<dbReference type="PROSITE" id="PS50005">
    <property type="entry name" value="TPR"/>
    <property type="match status" value="2"/>
</dbReference>
<keyword evidence="1" id="KW-0677">Repeat</keyword>
<dbReference type="SUPFAM" id="SSF46894">
    <property type="entry name" value="C-terminal effector domain of the bipartite response regulators"/>
    <property type="match status" value="1"/>
</dbReference>
<evidence type="ECO:0000313" key="7">
    <source>
        <dbReference type="EMBL" id="SEM28201.1"/>
    </source>
</evidence>
<dbReference type="SUPFAM" id="SSF48452">
    <property type="entry name" value="TPR-like"/>
    <property type="match status" value="1"/>
</dbReference>
<dbReference type="EMBL" id="FOAG01000018">
    <property type="protein sequence ID" value="SEM28201.1"/>
    <property type="molecule type" value="Genomic_DNA"/>
</dbReference>
<dbReference type="InterPro" id="IPR036388">
    <property type="entry name" value="WH-like_DNA-bd_sf"/>
</dbReference>
<protein>
    <submittedName>
        <fullName evidence="7">TolB amino-terminal domain-containing protein</fullName>
    </submittedName>
</protein>
<evidence type="ECO:0000256" key="3">
    <source>
        <dbReference type="ARBA" id="ARBA00023125"/>
    </source>
</evidence>
<dbReference type="PROSITE" id="PS51755">
    <property type="entry name" value="OMPR_PHOB"/>
    <property type="match status" value="1"/>
</dbReference>
<dbReference type="CDD" id="cd00383">
    <property type="entry name" value="trans_reg_C"/>
    <property type="match status" value="1"/>
</dbReference>
<dbReference type="InterPro" id="IPR001867">
    <property type="entry name" value="OmpR/PhoB-type_DNA-bd"/>
</dbReference>
<dbReference type="Proteomes" id="UP000199582">
    <property type="component" value="Unassembled WGS sequence"/>
</dbReference>
<dbReference type="Gene3D" id="1.25.40.10">
    <property type="entry name" value="Tetratricopeptide repeat domain"/>
    <property type="match status" value="1"/>
</dbReference>
<dbReference type="InterPro" id="IPR016032">
    <property type="entry name" value="Sig_transdc_resp-reg_C-effctor"/>
</dbReference>
<gene>
    <name evidence="7" type="ORF">SAMN05443999_11836</name>
</gene>
<feature type="repeat" description="TPR" evidence="4">
    <location>
        <begin position="395"/>
        <end position="428"/>
    </location>
</feature>
<dbReference type="STRING" id="1287727.SAMN05443999_11836"/>
<keyword evidence="2 4" id="KW-0802">TPR repeat</keyword>
<evidence type="ECO:0000256" key="5">
    <source>
        <dbReference type="PROSITE-ProRule" id="PRU01091"/>
    </source>
</evidence>
<dbReference type="GO" id="GO:0006355">
    <property type="term" value="P:regulation of DNA-templated transcription"/>
    <property type="evidence" value="ECO:0007669"/>
    <property type="project" value="InterPro"/>
</dbReference>
<dbReference type="SMART" id="SM00862">
    <property type="entry name" value="Trans_reg_C"/>
    <property type="match status" value="1"/>
</dbReference>
<feature type="DNA-binding region" description="OmpR/PhoB-type" evidence="5">
    <location>
        <begin position="15"/>
        <end position="113"/>
    </location>
</feature>
<name>A0A1H7X3G8_9RHOB</name>